<feature type="transmembrane region" description="Helical" evidence="2">
    <location>
        <begin position="198"/>
        <end position="231"/>
    </location>
</feature>
<feature type="transmembrane region" description="Helical" evidence="2">
    <location>
        <begin position="243"/>
        <end position="269"/>
    </location>
</feature>
<accession>A0A1H5YSQ9</accession>
<feature type="transmembrane region" description="Helical" evidence="2">
    <location>
        <begin position="289"/>
        <end position="310"/>
    </location>
</feature>
<proteinExistence type="predicted"/>
<dbReference type="Proteomes" id="UP000236723">
    <property type="component" value="Unassembled WGS sequence"/>
</dbReference>
<sequence length="507" mass="53725">MTVPGSPLPKVLCEVEPGRWVQVASPYAEALEHKGPGCGLGDLGCMAKQAVNGWFQDLVTSAAKPVFGFLGATVLGTPEIDSGGMARARQLWGASQVIANTCFVLVVSIAGVLLMAGQSLPGQVSPKELLPRVVLAFGAVNLSLTFIGYGISFANGLAQAFLSSGPSKVDAGVVADTLGASIAATALTGGVFMPMVALAVIVLALVVTFIYIVRLAITMVLIAAAPLALMFHALPMTDGLARLWWRGITGILAIQVCQALALVTAFQLLFSEVTDSSGSVVGVPTRTDLTDLLVAIALLWVMIRIPSWVARTVWQPAQPRLLGQMLKTFVLYRGIGALMNKTGRSVPAGAGTKPDQGRHRPPSGKPTPRPTRPRRQPTRLQPTHEVVHRQPRPPTPPEPPEPRRPPQAAPPGWNVSADSDTGVAGRAVQLALPISVRPKPGTARPAQLALPIPVTRVPRPPAPPPVSQGRPRVRSRQLMLPGMPRRPVPPRQLALRLELPKQHGRKA</sequence>
<feature type="transmembrane region" description="Helical" evidence="2">
    <location>
        <begin position="97"/>
        <end position="117"/>
    </location>
</feature>
<feature type="compositionally biased region" description="Pro residues" evidence="1">
    <location>
        <begin position="392"/>
        <end position="409"/>
    </location>
</feature>
<evidence type="ECO:0000256" key="1">
    <source>
        <dbReference type="SAM" id="MobiDB-lite"/>
    </source>
</evidence>
<keyword evidence="4" id="KW-1185">Reference proteome</keyword>
<reference evidence="4" key="1">
    <citation type="submission" date="2016-10" db="EMBL/GenBank/DDBJ databases">
        <authorList>
            <person name="Varghese N."/>
            <person name="Submissions S."/>
        </authorList>
    </citation>
    <scope>NUCLEOTIDE SEQUENCE [LARGE SCALE GENOMIC DNA]</scope>
    <source>
        <strain evidence="4">DSM 43163</strain>
    </source>
</reference>
<organism evidence="3 4">
    <name type="scientific">Thermomonospora echinospora</name>
    <dbReference type="NCBI Taxonomy" id="1992"/>
    <lineage>
        <taxon>Bacteria</taxon>
        <taxon>Bacillati</taxon>
        <taxon>Actinomycetota</taxon>
        <taxon>Actinomycetes</taxon>
        <taxon>Streptosporangiales</taxon>
        <taxon>Thermomonosporaceae</taxon>
        <taxon>Thermomonospora</taxon>
    </lineage>
</organism>
<protein>
    <recommendedName>
        <fullName evidence="5">TrbL/VirB6 plasmid conjugal transfer protein</fullName>
    </recommendedName>
</protein>
<feature type="region of interest" description="Disordered" evidence="1">
    <location>
        <begin position="342"/>
        <end position="420"/>
    </location>
</feature>
<dbReference type="EMBL" id="FNVO01000004">
    <property type="protein sequence ID" value="SEG26732.1"/>
    <property type="molecule type" value="Genomic_DNA"/>
</dbReference>
<keyword evidence="2" id="KW-1133">Transmembrane helix</keyword>
<dbReference type="InterPro" id="IPR045782">
    <property type="entry name" value="TrbL_3"/>
</dbReference>
<gene>
    <name evidence="3" type="ORF">SAMN04489712_104147</name>
</gene>
<dbReference type="AlphaFoldDB" id="A0A1H5YSQ9"/>
<dbReference type="Pfam" id="PF19590">
    <property type="entry name" value="TrbL_3"/>
    <property type="match status" value="1"/>
</dbReference>
<keyword evidence="2" id="KW-0812">Transmembrane</keyword>
<keyword evidence="2" id="KW-0472">Membrane</keyword>
<feature type="transmembrane region" description="Helical" evidence="2">
    <location>
        <begin position="129"/>
        <end position="151"/>
    </location>
</feature>
<evidence type="ECO:0000313" key="3">
    <source>
        <dbReference type="EMBL" id="SEG26732.1"/>
    </source>
</evidence>
<name>A0A1H5YSQ9_9ACTN</name>
<feature type="region of interest" description="Disordered" evidence="1">
    <location>
        <begin position="454"/>
        <end position="473"/>
    </location>
</feature>
<evidence type="ECO:0000313" key="4">
    <source>
        <dbReference type="Proteomes" id="UP000236723"/>
    </source>
</evidence>
<evidence type="ECO:0008006" key="5">
    <source>
        <dbReference type="Google" id="ProtNLM"/>
    </source>
</evidence>
<evidence type="ECO:0000256" key="2">
    <source>
        <dbReference type="SAM" id="Phobius"/>
    </source>
</evidence>